<dbReference type="CDD" id="cd09621">
    <property type="entry name" value="CBM9_like_5"/>
    <property type="match status" value="1"/>
</dbReference>
<evidence type="ECO:0000259" key="2">
    <source>
        <dbReference type="Pfam" id="PF06452"/>
    </source>
</evidence>
<feature type="domain" description="Carbohydrate-binding" evidence="2">
    <location>
        <begin position="1464"/>
        <end position="1635"/>
    </location>
</feature>
<feature type="domain" description="Alpha-galactosidase NEW3" evidence="3">
    <location>
        <begin position="1237"/>
        <end position="1309"/>
    </location>
</feature>
<evidence type="ECO:0008006" key="6">
    <source>
        <dbReference type="Google" id="ProtNLM"/>
    </source>
</evidence>
<protein>
    <recommendedName>
        <fullName evidence="6">Carbohydrate-binding domain-containing protein</fullName>
    </recommendedName>
</protein>
<dbReference type="Proteomes" id="UP000564644">
    <property type="component" value="Unassembled WGS sequence"/>
</dbReference>
<feature type="chain" id="PRO_5031105160" description="Carbohydrate-binding domain-containing protein" evidence="1">
    <location>
        <begin position="28"/>
        <end position="1815"/>
    </location>
</feature>
<dbReference type="EMBL" id="JACJVO010000005">
    <property type="protein sequence ID" value="MBB6730094.1"/>
    <property type="molecule type" value="Genomic_DNA"/>
</dbReference>
<dbReference type="InterPro" id="IPR017853">
    <property type="entry name" value="GH"/>
</dbReference>
<accession>A0A7X0SJR7</accession>
<reference evidence="4 5" key="1">
    <citation type="submission" date="2020-08" db="EMBL/GenBank/DDBJ databases">
        <title>Cohnella phylogeny.</title>
        <authorList>
            <person name="Dunlap C."/>
        </authorList>
    </citation>
    <scope>NUCLEOTIDE SEQUENCE [LARGE SCALE GENOMIC DNA]</scope>
    <source>
        <strain evidence="4 5">CBP 2801</strain>
    </source>
</reference>
<keyword evidence="1" id="KW-0732">Signal</keyword>
<feature type="signal peptide" evidence="1">
    <location>
        <begin position="1"/>
        <end position="27"/>
    </location>
</feature>
<name>A0A7X0SJR7_9BACL</name>
<proteinExistence type="predicted"/>
<dbReference type="GO" id="GO:0004553">
    <property type="term" value="F:hydrolase activity, hydrolyzing O-glycosyl compounds"/>
    <property type="evidence" value="ECO:0007669"/>
    <property type="project" value="InterPro"/>
</dbReference>
<dbReference type="SUPFAM" id="SSF49344">
    <property type="entry name" value="CBD9-like"/>
    <property type="match status" value="1"/>
</dbReference>
<evidence type="ECO:0000256" key="1">
    <source>
        <dbReference type="SAM" id="SignalP"/>
    </source>
</evidence>
<evidence type="ECO:0000313" key="4">
    <source>
        <dbReference type="EMBL" id="MBB6730094.1"/>
    </source>
</evidence>
<dbReference type="SUPFAM" id="SSF51445">
    <property type="entry name" value="(Trans)glycosidases"/>
    <property type="match status" value="1"/>
</dbReference>
<dbReference type="Pfam" id="PF06452">
    <property type="entry name" value="CBM9_1"/>
    <property type="match status" value="1"/>
</dbReference>
<organism evidence="4 5">
    <name type="scientific">Cohnella zeiphila</name>
    <dbReference type="NCBI Taxonomy" id="2761120"/>
    <lineage>
        <taxon>Bacteria</taxon>
        <taxon>Bacillati</taxon>
        <taxon>Bacillota</taxon>
        <taxon>Bacilli</taxon>
        <taxon>Bacillales</taxon>
        <taxon>Paenibacillaceae</taxon>
        <taxon>Cohnella</taxon>
    </lineage>
</organism>
<sequence>MGKRYRIVQWLLVLALGLQWLPLPASAAAADSAGGSTLFADGFDGGLANWDLFGSTAWQVQGSGTDAVLTGSTTSTAPQRAVVKAAALPYSSSDYAFSFRAEGDRFRAMFRYTSGTSYYFLEFKNASLVELWKYPNSSASVQVGQSVDISAAIPGFSLTAWHDYRVDAVGSTFTLSVDGVATASFADSSLTAGGVGFALKSVGPAVGASVDQVEVRTVSSGSGPLAIQHTPPASLAYNADLPLLFTVSGSPASATVHYGYGDEETDRTMAATGDGSGSYAAAIPGTNRADRIRYYLTAQDSDGGTARYPETGDVSVPIEAMAPYFNDFEAETVGTAPSGWTTGGSAKVIQLPDGGKALNLNGSGSAKLNLPMYRNADNFVVKFKAKYERTSTAVQNTWRLRYRATDDSNNNALEWATHNSKYFLMRKTSLGGNYPIANYVQSLLGDWHDYELRVSGITHRLYIDGALKASGDDSDPLAPQKGYFQWNVVSGINLTVDDFSIDPIPLPEVVDLQPSGNYAGIYAQGESPGLSVALDAGGSAREFKIDYAVSRADGDKATIVTGSKTYDLAKYEQAADTLPFEPGLGDIGTYDVAADVTVDGEPQPGLSKRMRIAVVSQAAPVSTPDLDNESKFGLNTHYALNWRDDIIDGARKLGARSHRSGVSWDSVDKNVKDASGATIYDYGEADAMLGKLFDYGFNQIPVLGIDKNAYYQSGTVNTTAALQAMGDFVYQTVDRYKGRIRQWEMPNEPEINAQPYIPEEYVQLQKTAYLQMKKADPDAMLLAGDHTSSVLSVLPQELALGSYDFADAYSFHPYVYNSMPDDNLANMLNGVKDLVNAYGGWKDYYLTEGGWPTANGGYPSVSEATQRDYIVRAFLTYMTIDQAKVYEYYDYKNDGTDDRYYDIFWGITDNDGRPKLAYAAVNQLMTELDQSRYVGTWNAGDPNVSVQLFVNNGEPVLVAWKKVDAKDDPAVKPPTSEITLPFAAADVTLKDIDGAEMQPAAGDDGKLRLTVSGSPVYVTGIPADFVYSAAAQLLEEKRSDAAAKLTALRTDANDSLVDEDASDLAAIASGLTGALNGTGGGSPAADLEQGIGDVYALMSRMAGQIGDGSLAQAPGNVTLEALYNLAESSSVALSYAMDGSAANSLDYEAATQAATAAFNAKKGEASVMPVSASAVLRMNRYGRLATAAHNRGDYGESYAYNLLAREFAGAVSAIVASEPARFIGVMANLVPVRADAEAGTASPFALSLTNDTDTPRQVTVQLKLPDGWEASQTGPLTADYTIPAFGSTDAAFQIAVPEDTVKGQYTIGFGVLYDGAVFDTKEARLTVQDGIGVRVLPVDRTISDTNAITVELTGTSSLEKSGTVTVKGPDGTKLAPVTTDAFSSLKLGDKAQLSFQWTDHEPVPFHEYPVDVQVEESASGKAIFHDPALPLDFNVAQKVQDVTVDGDLTDWQDAYPIHLRRDDQNATGYHDPANLKATAYVKWADDGLYAAVSVQDNIHKQSENAANLWKNDSVQVSLDPLNNREAPYGPDDVEWGFALTDAGALLTNVFSATPPNPSGDLSGQVPFAAVRDEANHRTLYEFKIPSADVKDLQPALGGSIGFNVAVNDADLQNGRDNFIQWTPGTADAKNTSLYDSFVFVEDNDPPPAADTEPPVLHLDAPQSVSRVGSAKLTLEAEDAGSGVASVDLRLDGQPIASPYTIEPLSLAAGKHEIAAQAEDLAGNRAFQSASIEVIMTVDDLDDLLNDGYDRGWIAKEGTLQSLLAKAETIQKEAARPDGNPNYKPLLNEISAQTGKAIDAGFASALQGDIAYLQGS</sequence>
<dbReference type="GO" id="GO:0016052">
    <property type="term" value="P:carbohydrate catabolic process"/>
    <property type="evidence" value="ECO:0007669"/>
    <property type="project" value="InterPro"/>
</dbReference>
<dbReference type="InterPro" id="IPR013783">
    <property type="entry name" value="Ig-like_fold"/>
</dbReference>
<dbReference type="Pfam" id="PF10633">
    <property type="entry name" value="NPCBM_assoc"/>
    <property type="match status" value="1"/>
</dbReference>
<dbReference type="InterPro" id="IPR018905">
    <property type="entry name" value="A-galactase_NEW3"/>
</dbReference>
<dbReference type="InterPro" id="IPR010502">
    <property type="entry name" value="Carb-bd_dom_fam9"/>
</dbReference>
<dbReference type="PANTHER" id="PTHR12631">
    <property type="entry name" value="ALPHA-L-IDURONIDASE"/>
    <property type="match status" value="1"/>
</dbReference>
<dbReference type="InterPro" id="IPR013320">
    <property type="entry name" value="ConA-like_dom_sf"/>
</dbReference>
<dbReference type="Gene3D" id="2.60.120.560">
    <property type="entry name" value="Exo-inulinase, domain 1"/>
    <property type="match status" value="2"/>
</dbReference>
<dbReference type="Gene3D" id="2.60.40.1190">
    <property type="match status" value="1"/>
</dbReference>
<dbReference type="InterPro" id="IPR051923">
    <property type="entry name" value="Glycosyl_Hydrolase_39"/>
</dbReference>
<keyword evidence="5" id="KW-1185">Reference proteome</keyword>
<comment type="caution">
    <text evidence="4">The sequence shown here is derived from an EMBL/GenBank/DDBJ whole genome shotgun (WGS) entry which is preliminary data.</text>
</comment>
<evidence type="ECO:0000259" key="3">
    <source>
        <dbReference type="Pfam" id="PF10633"/>
    </source>
</evidence>
<gene>
    <name evidence="4" type="ORF">H7C18_04215</name>
</gene>
<dbReference type="SUPFAM" id="SSF49899">
    <property type="entry name" value="Concanavalin A-like lectins/glucanases"/>
    <property type="match status" value="1"/>
</dbReference>
<dbReference type="PANTHER" id="PTHR12631:SF10">
    <property type="entry name" value="BETA-XYLOSIDASE-LIKE PROTEIN-RELATED"/>
    <property type="match status" value="1"/>
</dbReference>
<evidence type="ECO:0000313" key="5">
    <source>
        <dbReference type="Proteomes" id="UP000564644"/>
    </source>
</evidence>
<dbReference type="Gene3D" id="3.20.20.80">
    <property type="entry name" value="Glycosidases"/>
    <property type="match status" value="1"/>
</dbReference>
<dbReference type="Gene3D" id="2.60.40.10">
    <property type="entry name" value="Immunoglobulins"/>
    <property type="match status" value="1"/>
</dbReference>
<dbReference type="RefSeq" id="WP_185127764.1">
    <property type="nucleotide sequence ID" value="NZ_JACJVO010000005.1"/>
</dbReference>
<dbReference type="GO" id="GO:0030246">
    <property type="term" value="F:carbohydrate binding"/>
    <property type="evidence" value="ECO:0007669"/>
    <property type="project" value="InterPro"/>
</dbReference>